<accession>A0A5B7D1E8</accession>
<protein>
    <submittedName>
        <fullName evidence="2">Uncharacterized protein</fullName>
    </submittedName>
</protein>
<evidence type="ECO:0000313" key="2">
    <source>
        <dbReference type="EMBL" id="MPC15031.1"/>
    </source>
</evidence>
<organism evidence="2 3">
    <name type="scientific">Portunus trituberculatus</name>
    <name type="common">Swimming crab</name>
    <name type="synonym">Neptunus trituberculatus</name>
    <dbReference type="NCBI Taxonomy" id="210409"/>
    <lineage>
        <taxon>Eukaryota</taxon>
        <taxon>Metazoa</taxon>
        <taxon>Ecdysozoa</taxon>
        <taxon>Arthropoda</taxon>
        <taxon>Crustacea</taxon>
        <taxon>Multicrustacea</taxon>
        <taxon>Malacostraca</taxon>
        <taxon>Eumalacostraca</taxon>
        <taxon>Eucarida</taxon>
        <taxon>Decapoda</taxon>
        <taxon>Pleocyemata</taxon>
        <taxon>Brachyura</taxon>
        <taxon>Eubrachyura</taxon>
        <taxon>Portunoidea</taxon>
        <taxon>Portunidae</taxon>
        <taxon>Portuninae</taxon>
        <taxon>Portunus</taxon>
    </lineage>
</organism>
<evidence type="ECO:0000313" key="3">
    <source>
        <dbReference type="Proteomes" id="UP000324222"/>
    </source>
</evidence>
<feature type="region of interest" description="Disordered" evidence="1">
    <location>
        <begin position="72"/>
        <end position="104"/>
    </location>
</feature>
<dbReference type="EMBL" id="VSRR010000398">
    <property type="protein sequence ID" value="MPC15031.1"/>
    <property type="molecule type" value="Genomic_DNA"/>
</dbReference>
<gene>
    <name evidence="2" type="ORF">E2C01_007813</name>
</gene>
<keyword evidence="3" id="KW-1185">Reference proteome</keyword>
<evidence type="ECO:0000256" key="1">
    <source>
        <dbReference type="SAM" id="MobiDB-lite"/>
    </source>
</evidence>
<dbReference type="Proteomes" id="UP000324222">
    <property type="component" value="Unassembled WGS sequence"/>
</dbReference>
<reference evidence="2 3" key="1">
    <citation type="submission" date="2019-05" db="EMBL/GenBank/DDBJ databases">
        <title>Another draft genome of Portunus trituberculatus and its Hox gene families provides insights of decapod evolution.</title>
        <authorList>
            <person name="Jeong J.-H."/>
            <person name="Song I."/>
            <person name="Kim S."/>
            <person name="Choi T."/>
            <person name="Kim D."/>
            <person name="Ryu S."/>
            <person name="Kim W."/>
        </authorList>
    </citation>
    <scope>NUCLEOTIDE SEQUENCE [LARGE SCALE GENOMIC DNA]</scope>
    <source>
        <tissue evidence="2">Muscle</tissue>
    </source>
</reference>
<comment type="caution">
    <text evidence="2">The sequence shown here is derived from an EMBL/GenBank/DDBJ whole genome shotgun (WGS) entry which is preliminary data.</text>
</comment>
<name>A0A5B7D1E8_PORTR</name>
<feature type="region of interest" description="Disordered" evidence="1">
    <location>
        <begin position="17"/>
        <end position="38"/>
    </location>
</feature>
<dbReference type="AlphaFoldDB" id="A0A5B7D1E8"/>
<proteinExistence type="predicted"/>
<sequence>MSGPPARHHTLLQLLHTRVPPPGPRAAPPRHALPLAHSSRAHTTGVLYSYDKTRERKRESGRVAKWTKWTGARARRGSDSTNCTRRAAPPPTPPAGCRWAGAWRGPPSTTRRNIALSICKLF</sequence>